<name>A0A1F5KBC9_9BACT</name>
<reference evidence="1 2" key="1">
    <citation type="journal article" date="2016" name="Nat. Commun.">
        <title>Thousands of microbial genomes shed light on interconnected biogeochemical processes in an aquifer system.</title>
        <authorList>
            <person name="Anantharaman K."/>
            <person name="Brown C.T."/>
            <person name="Hug L.A."/>
            <person name="Sharon I."/>
            <person name="Castelle C.J."/>
            <person name="Probst A.J."/>
            <person name="Thomas B.C."/>
            <person name="Singh A."/>
            <person name="Wilkins M.J."/>
            <person name="Karaoz U."/>
            <person name="Brodie E.L."/>
            <person name="Williams K.H."/>
            <person name="Hubbard S.S."/>
            <person name="Banfield J.F."/>
        </authorList>
    </citation>
    <scope>NUCLEOTIDE SEQUENCE [LARGE SCALE GENOMIC DNA]</scope>
</reference>
<dbReference type="CDD" id="cd03801">
    <property type="entry name" value="GT4_PimA-like"/>
    <property type="match status" value="1"/>
</dbReference>
<dbReference type="SUPFAM" id="SSF53756">
    <property type="entry name" value="UDP-Glycosyltransferase/glycogen phosphorylase"/>
    <property type="match status" value="1"/>
</dbReference>
<comment type="caution">
    <text evidence="1">The sequence shown here is derived from an EMBL/GenBank/DDBJ whole genome shotgun (WGS) entry which is preliminary data.</text>
</comment>
<evidence type="ECO:0000313" key="2">
    <source>
        <dbReference type="Proteomes" id="UP000176527"/>
    </source>
</evidence>
<accession>A0A1F5KBC9</accession>
<dbReference type="PANTHER" id="PTHR12526">
    <property type="entry name" value="GLYCOSYLTRANSFERASE"/>
    <property type="match status" value="1"/>
</dbReference>
<organism evidence="1 2">
    <name type="scientific">Candidatus Daviesbacteria bacterium RIFCSPHIGHO2_12_FULL_37_11</name>
    <dbReference type="NCBI Taxonomy" id="1797777"/>
    <lineage>
        <taxon>Bacteria</taxon>
        <taxon>Candidatus Daviesiibacteriota</taxon>
    </lineage>
</organism>
<sequence length="408" mass="46131">MTNKINSVFFATFSIRSNNERTSTNGMIEPIESFFVPKLKRFMLLEQPHPGSDTVIPILENYKNGKLKKKSHFFLTSYLLLPLLKLSNLNKTQIIFKVRDFLSIFELILRNRQKYDLFIGLESINALAGIILRRLKVVNRVVYYVSDYSPNRYKVAWFNKLYLSLDRFAAINCDFIWDVSKAMMPARIKAGLDPKKTALLIHVPNALYKKQIKYLPVSKIIPNSLVYVGTLGKINGPDIAIRALTEVLKTLPNVTLHIYGDGEPDISRIKNLSNKLKLTGKVVFHGFISDQVELSKQTSQYAIALAPYLETPGSPRWWADATKIRLYLAAGLPVITTKVPPLGRDVEQDGAAIITGDNPKEFAKTITSLLKNKIIYNAMKKNAIKRAKGNTWENTYSSAISKMSIDLS</sequence>
<evidence type="ECO:0008006" key="3">
    <source>
        <dbReference type="Google" id="ProtNLM"/>
    </source>
</evidence>
<dbReference type="Proteomes" id="UP000176527">
    <property type="component" value="Unassembled WGS sequence"/>
</dbReference>
<dbReference type="Pfam" id="PF13692">
    <property type="entry name" value="Glyco_trans_1_4"/>
    <property type="match status" value="1"/>
</dbReference>
<gene>
    <name evidence="1" type="ORF">A3F00_02895</name>
</gene>
<dbReference type="Gene3D" id="3.40.50.2000">
    <property type="entry name" value="Glycogen Phosphorylase B"/>
    <property type="match status" value="1"/>
</dbReference>
<evidence type="ECO:0000313" key="1">
    <source>
        <dbReference type="EMBL" id="OGE38247.1"/>
    </source>
</evidence>
<dbReference type="AlphaFoldDB" id="A0A1F5KBC9"/>
<protein>
    <recommendedName>
        <fullName evidence="3">Glycosyl transferase family 1 domain-containing protein</fullName>
    </recommendedName>
</protein>
<dbReference type="EMBL" id="MFDE01000025">
    <property type="protein sequence ID" value="OGE38247.1"/>
    <property type="molecule type" value="Genomic_DNA"/>
</dbReference>
<proteinExistence type="predicted"/>
<dbReference type="PANTHER" id="PTHR12526:SF630">
    <property type="entry name" value="GLYCOSYLTRANSFERASE"/>
    <property type="match status" value="1"/>
</dbReference>